<dbReference type="Gene3D" id="1.10.510.10">
    <property type="entry name" value="Transferase(Phosphotransferase) domain 1"/>
    <property type="match status" value="1"/>
</dbReference>
<reference evidence="1" key="1">
    <citation type="submission" date="2021-01" db="EMBL/GenBank/DDBJ databases">
        <authorList>
            <consortium name="Genoscope - CEA"/>
            <person name="William W."/>
        </authorList>
    </citation>
    <scope>NUCLEOTIDE SEQUENCE</scope>
</reference>
<dbReference type="EMBL" id="HG994362">
    <property type="protein sequence ID" value="CAF2261482.1"/>
    <property type="molecule type" value="Genomic_DNA"/>
</dbReference>
<accession>A0A817AHP0</accession>
<sequence>MRQSDGDRRVETDWFPLRPHPCSRRSIISNSRYQLFYRLRQREERESWKILEEHEVEEVYSFFSHKLPHDDPLDLRILQKLLSFELNERPTFEELRKRLYMSSQRDPSVQPVTKLEFEFERLKITKEAMPELIYSILRLLLSTTQRC</sequence>
<organism evidence="1">
    <name type="scientific">Brassica napus</name>
    <name type="common">Rape</name>
    <dbReference type="NCBI Taxonomy" id="3708"/>
    <lineage>
        <taxon>Eukaryota</taxon>
        <taxon>Viridiplantae</taxon>
        <taxon>Streptophyta</taxon>
        <taxon>Embryophyta</taxon>
        <taxon>Tracheophyta</taxon>
        <taxon>Spermatophyta</taxon>
        <taxon>Magnoliopsida</taxon>
        <taxon>eudicotyledons</taxon>
        <taxon>Gunneridae</taxon>
        <taxon>Pentapetalae</taxon>
        <taxon>rosids</taxon>
        <taxon>malvids</taxon>
        <taxon>Brassicales</taxon>
        <taxon>Brassicaceae</taxon>
        <taxon>Brassiceae</taxon>
        <taxon>Brassica</taxon>
    </lineage>
</organism>
<evidence type="ECO:0000313" key="1">
    <source>
        <dbReference type="EMBL" id="CAF2261482.1"/>
    </source>
</evidence>
<dbReference type="AlphaFoldDB" id="A0A817AHP0"/>
<protein>
    <submittedName>
        <fullName evidence="1">(rape) hypothetical protein</fullName>
    </submittedName>
</protein>
<dbReference type="Proteomes" id="UP001295469">
    <property type="component" value="Chromosome A08"/>
</dbReference>
<gene>
    <name evidence="1" type="ORF">DARMORV10_A08P36180.1</name>
</gene>
<proteinExistence type="predicted"/>
<name>A0A817AHP0_BRANA</name>
<dbReference type="Gene3D" id="3.30.200.20">
    <property type="entry name" value="Phosphorylase Kinase, domain 1"/>
    <property type="match status" value="1"/>
</dbReference>